<feature type="compositionally biased region" description="Polar residues" evidence="1">
    <location>
        <begin position="880"/>
        <end position="890"/>
    </location>
</feature>
<dbReference type="GO" id="GO:0005979">
    <property type="term" value="P:regulation of glycogen biosynthetic process"/>
    <property type="evidence" value="ECO:0007669"/>
    <property type="project" value="TreeGrafter"/>
</dbReference>
<dbReference type="Gene3D" id="2.60.40.2440">
    <property type="entry name" value="Carbohydrate binding type-21 domain"/>
    <property type="match status" value="1"/>
</dbReference>
<sequence length="1125" mass="125834">MSVITNELSNSFENFIAKVNKDHNKDQTSVSGSLSSSHGSFFILNHEPTGVVSSSPRRTSNTGAVSIPYSSKYRRNQRIRLSSTSSPSTSSLSSATASGSISHQSLKESLNKTISSIIENYQEKVIIHNSSPSSSYSFTKHSTIIYSPSKSSSSLSSSFTKSKLSQNNIFPIKKIKPISLNKESKLSEITFGLKKKDSSATSTLRKSNSDVNLRKVDVEISDDKLLEKNEKRNDSSGVQVNDDVKEEKIKKEEVKKEDLKKDEVQKEEIPKKDYEKEKVKEITKEEVKNEVKKILVDSEKIEKSIELMKSTESTKPVESKEIIKSEKSDKSKKIVELEKSNKSEEIVELAKSNKSEEIVELEKSEKSEEIVELEKPVELEITNEKVKKDITNIENETEKSEEKEEGKIPSSAKLEAKKNKEILPKKKPSHKKTLSLPNILTPLTPLSGMDDVNPPTVRKRRKSVNFSLDNFKSICHFTTTDKPECIRNSVVEVKIDDPESDKKDKEFSELRNYENAWSPVPRNVIHIQKFKSSKAKHVQYELPVSVQSFKLVRSNSEETEDKLTCLKVTLNVQNLSYEKKVVIRYTVDKWKTFKEVEAKYVKCIREATKDEGDDIKGIVGLERFVARIDVSKFFVLEEKPGHICNQRPTKMLLVARYEVNNNTYWDNNDFTDYHIELVRINAGYDVPRVSKHGKPIPCPGCCMTGKQSNSIEDRGKEVKNNKRTVRKIGGVFGNFTEAVSTHSDRTNFVADKEKIKLYMGIDGNGNKNSTTATSSSSSYSNTGLKKKVDSSSIKVVKGLTEEPESIIRIEEKPKVKTSPKKKTSSMEKMSPSNSYGYGCSSSQGGNPMYSMSSGYPVNKMMTTSSSSTTSNTNILPSSSFNNNGIPSYPSSKYDPPMSTTSSIYSNGSMGMSSFSYGSNSSNSPYSMSSHSKYEPYPYNGGTSAYDSTSTSIYGPSTNSYAYGSTVLSSSSKYNPPNEYYPENNFSKYDPPNYYSRSYSNPSPSVTATSTSLSKTPSQYDPSTYGPSSTYGSTYSSSNRYDPYDSTSNQISTQYGNFSEYNFGIDLKKKVKTTTDNDNNNNHQKTTSTYSGSRTNSKYDIPFSTYSSFGDNFSNYYSVSPSTLTY</sequence>
<organism evidence="3 4">
    <name type="scientific">Neocallimastix californiae</name>
    <dbReference type="NCBI Taxonomy" id="1754190"/>
    <lineage>
        <taxon>Eukaryota</taxon>
        <taxon>Fungi</taxon>
        <taxon>Fungi incertae sedis</taxon>
        <taxon>Chytridiomycota</taxon>
        <taxon>Chytridiomycota incertae sedis</taxon>
        <taxon>Neocallimastigomycetes</taxon>
        <taxon>Neocallimastigales</taxon>
        <taxon>Neocallimastigaceae</taxon>
        <taxon>Neocallimastix</taxon>
    </lineage>
</organism>
<comment type="caution">
    <text evidence="3">The sequence shown here is derived from an EMBL/GenBank/DDBJ whole genome shotgun (WGS) entry which is preliminary data.</text>
</comment>
<feature type="compositionally biased region" description="Basic and acidic residues" evidence="1">
    <location>
        <begin position="389"/>
        <end position="407"/>
    </location>
</feature>
<dbReference type="GO" id="GO:0000164">
    <property type="term" value="C:protein phosphatase type 1 complex"/>
    <property type="evidence" value="ECO:0007669"/>
    <property type="project" value="TreeGrafter"/>
</dbReference>
<feature type="region of interest" description="Disordered" evidence="1">
    <location>
        <begin position="762"/>
        <end position="787"/>
    </location>
</feature>
<dbReference type="AlphaFoldDB" id="A0A1Y2D629"/>
<feature type="region of interest" description="Disordered" evidence="1">
    <location>
        <begin position="50"/>
        <end position="69"/>
    </location>
</feature>
<dbReference type="InterPro" id="IPR005036">
    <property type="entry name" value="CBM21_dom"/>
</dbReference>
<dbReference type="Proteomes" id="UP000193920">
    <property type="component" value="Unassembled WGS sequence"/>
</dbReference>
<evidence type="ECO:0000259" key="2">
    <source>
        <dbReference type="PROSITE" id="PS51159"/>
    </source>
</evidence>
<feature type="region of interest" description="Disordered" evidence="1">
    <location>
        <begin position="389"/>
        <end position="413"/>
    </location>
</feature>
<dbReference type="Pfam" id="PF03370">
    <property type="entry name" value="CBM_21"/>
    <property type="match status" value="1"/>
</dbReference>
<feature type="region of interest" description="Disordered" evidence="1">
    <location>
        <begin position="1072"/>
        <end position="1093"/>
    </location>
</feature>
<dbReference type="PANTHER" id="PTHR12307:SF36">
    <property type="entry name" value="GLYCOGEN-BINDING SUBUNIT 76A"/>
    <property type="match status" value="1"/>
</dbReference>
<evidence type="ECO:0000313" key="4">
    <source>
        <dbReference type="Proteomes" id="UP000193920"/>
    </source>
</evidence>
<dbReference type="InterPro" id="IPR038175">
    <property type="entry name" value="CBM21_dom_sf"/>
</dbReference>
<dbReference type="EMBL" id="MCOG01000083">
    <property type="protein sequence ID" value="ORY54657.1"/>
    <property type="molecule type" value="Genomic_DNA"/>
</dbReference>
<evidence type="ECO:0000256" key="1">
    <source>
        <dbReference type="SAM" id="MobiDB-lite"/>
    </source>
</evidence>
<reference evidence="3 4" key="1">
    <citation type="submission" date="2016-08" db="EMBL/GenBank/DDBJ databases">
        <title>A Parts List for Fungal Cellulosomes Revealed by Comparative Genomics.</title>
        <authorList>
            <consortium name="DOE Joint Genome Institute"/>
            <person name="Haitjema C.H."/>
            <person name="Gilmore S.P."/>
            <person name="Henske J.K."/>
            <person name="Solomon K.V."/>
            <person name="De Groot R."/>
            <person name="Kuo A."/>
            <person name="Mondo S.J."/>
            <person name="Salamov A.A."/>
            <person name="Labutti K."/>
            <person name="Zhao Z."/>
            <person name="Chiniquy J."/>
            <person name="Barry K."/>
            <person name="Brewer H.M."/>
            <person name="Purvine S.O."/>
            <person name="Wright A.T."/>
            <person name="Boxma B."/>
            <person name="Van Alen T."/>
            <person name="Hackstein J.H."/>
            <person name="Baker S.E."/>
            <person name="Grigoriev I.V."/>
            <person name="O'Malley M.A."/>
        </authorList>
    </citation>
    <scope>NUCLEOTIDE SEQUENCE [LARGE SCALE GENOMIC DNA]</scope>
    <source>
        <strain evidence="3 4">G1</strain>
    </source>
</reference>
<dbReference type="OrthoDB" id="2155681at2759"/>
<proteinExistence type="predicted"/>
<feature type="region of interest" description="Disordered" evidence="1">
    <location>
        <begin position="862"/>
        <end position="897"/>
    </location>
</feature>
<feature type="compositionally biased region" description="Low complexity" evidence="1">
    <location>
        <begin position="82"/>
        <end position="97"/>
    </location>
</feature>
<name>A0A1Y2D629_9FUNG</name>
<accession>A0A1Y2D629</accession>
<feature type="compositionally biased region" description="Polar residues" evidence="1">
    <location>
        <begin position="51"/>
        <end position="64"/>
    </location>
</feature>
<feature type="compositionally biased region" description="Low complexity" evidence="1">
    <location>
        <begin position="826"/>
        <end position="839"/>
    </location>
</feature>
<dbReference type="InterPro" id="IPR050782">
    <property type="entry name" value="PP1_regulatory_subunit_3"/>
</dbReference>
<feature type="region of interest" description="Disordered" evidence="1">
    <location>
        <begin position="991"/>
        <end position="1041"/>
    </location>
</feature>
<feature type="compositionally biased region" description="Low complexity" evidence="1">
    <location>
        <begin position="991"/>
        <end position="1004"/>
    </location>
</feature>
<feature type="domain" description="CBM21" evidence="2">
    <location>
        <begin position="544"/>
        <end position="676"/>
    </location>
</feature>
<feature type="region of interest" description="Disordered" evidence="1">
    <location>
        <begin position="814"/>
        <end position="839"/>
    </location>
</feature>
<evidence type="ECO:0000313" key="3">
    <source>
        <dbReference type="EMBL" id="ORY54657.1"/>
    </source>
</evidence>
<dbReference type="GO" id="GO:2001069">
    <property type="term" value="F:glycogen binding"/>
    <property type="evidence" value="ECO:0007669"/>
    <property type="project" value="TreeGrafter"/>
</dbReference>
<protein>
    <recommendedName>
        <fullName evidence="2">CBM21 domain-containing protein</fullName>
    </recommendedName>
</protein>
<feature type="compositionally biased region" description="Polar residues" evidence="1">
    <location>
        <begin position="1005"/>
        <end position="1020"/>
    </location>
</feature>
<gene>
    <name evidence="3" type="ORF">LY90DRAFT_702253</name>
</gene>
<dbReference type="GO" id="GO:0008157">
    <property type="term" value="F:protein phosphatase 1 binding"/>
    <property type="evidence" value="ECO:0007669"/>
    <property type="project" value="TreeGrafter"/>
</dbReference>
<feature type="compositionally biased region" description="Low complexity" evidence="1">
    <location>
        <begin position="1073"/>
        <end position="1086"/>
    </location>
</feature>
<keyword evidence="4" id="KW-1185">Reference proteome</keyword>
<feature type="compositionally biased region" description="Low complexity" evidence="1">
    <location>
        <begin position="862"/>
        <end position="879"/>
    </location>
</feature>
<feature type="region of interest" description="Disordered" evidence="1">
    <location>
        <begin position="76"/>
        <end position="97"/>
    </location>
</feature>
<dbReference type="PROSITE" id="PS51159">
    <property type="entry name" value="CBM21"/>
    <property type="match status" value="1"/>
</dbReference>
<dbReference type="PANTHER" id="PTHR12307">
    <property type="entry name" value="PROTEIN PHOSPHATASE 1 REGULATORY SUBUNIT"/>
    <property type="match status" value="1"/>
</dbReference>
<feature type="compositionally biased region" description="Low complexity" evidence="1">
    <location>
        <begin position="764"/>
        <end position="783"/>
    </location>
</feature>
<dbReference type="STRING" id="1754190.A0A1Y2D629"/>
<feature type="compositionally biased region" description="Low complexity" evidence="1">
    <location>
        <begin position="1021"/>
        <end position="1037"/>
    </location>
</feature>